<gene>
    <name evidence="2" type="ORF">XB16_3398</name>
</gene>
<dbReference type="PRINTS" id="PR00080">
    <property type="entry name" value="SDRFAMILY"/>
</dbReference>
<proteinExistence type="inferred from homology"/>
<reference evidence="2 3" key="1">
    <citation type="journal article" date="2015" name="Genome Announc.">
        <title>Draft Genome Sequences of Leptospira santarosai Strains U160, U164, and U233, Isolated from Asymptomatic Cattle.</title>
        <authorList>
            <person name="Kremer F.S."/>
            <person name="Eslabao M.R."/>
            <person name="Provisor M."/>
            <person name="Woloski R.D."/>
            <person name="Ramires O.V."/>
            <person name="Moreno L.Z."/>
            <person name="Moreno A.M."/>
            <person name="Hamond C."/>
            <person name="Lilenbaum W."/>
            <person name="Dellagostin O.A."/>
        </authorList>
    </citation>
    <scope>NUCLEOTIDE SEQUENCE [LARGE SCALE GENOMIC DNA]</scope>
    <source>
        <strain evidence="2 3">U160</strain>
    </source>
</reference>
<dbReference type="GO" id="GO:0030497">
    <property type="term" value="P:fatty acid elongation"/>
    <property type="evidence" value="ECO:0007669"/>
    <property type="project" value="TreeGrafter"/>
</dbReference>
<dbReference type="PRINTS" id="PR00081">
    <property type="entry name" value="GDHRDH"/>
</dbReference>
<dbReference type="FunFam" id="3.40.50.720:FF:000440">
    <property type="entry name" value="Short chain dehydrogenase"/>
    <property type="match status" value="1"/>
</dbReference>
<dbReference type="SUPFAM" id="SSF51735">
    <property type="entry name" value="NAD(P)-binding Rossmann-fold domains"/>
    <property type="match status" value="1"/>
</dbReference>
<dbReference type="InterPro" id="IPR002347">
    <property type="entry name" value="SDR_fam"/>
</dbReference>
<sequence length="248" mass="26547">MLNNLFNLKDKTVLVTGSTRGIGRHLAEGFKNVGAIVYGTGSSEESIRKFEGSGIQGYAADIRQPDVMMPIIESIVKEHGKLDVLINNAGIASNKPAAFLKEDEIQSIVQTNFTGVFRACAAYYRIHKKKGGNIINIASILGMRGTKFASVYSGTKGAVINMTRALAVEWVGSGYRVNSICPGFIDTDMTEMIKEKPDVLEQMTNSIPMGRLGKPDDLLGASIFFASDASAYVTGQTIVVDGGITAGL</sequence>
<dbReference type="GO" id="GO:0016616">
    <property type="term" value="F:oxidoreductase activity, acting on the CH-OH group of donors, NAD or NADP as acceptor"/>
    <property type="evidence" value="ECO:0007669"/>
    <property type="project" value="TreeGrafter"/>
</dbReference>
<evidence type="ECO:0000256" key="1">
    <source>
        <dbReference type="ARBA" id="ARBA00006484"/>
    </source>
</evidence>
<dbReference type="Pfam" id="PF13561">
    <property type="entry name" value="adh_short_C2"/>
    <property type="match status" value="1"/>
</dbReference>
<name>A0A2P1QXP9_9LEPT</name>
<dbReference type="InterPro" id="IPR020904">
    <property type="entry name" value="Sc_DH/Rdtase_CS"/>
</dbReference>
<dbReference type="InterPro" id="IPR036291">
    <property type="entry name" value="NAD(P)-bd_dom_sf"/>
</dbReference>
<dbReference type="PROSITE" id="PS00061">
    <property type="entry name" value="ADH_SHORT"/>
    <property type="match status" value="1"/>
</dbReference>
<dbReference type="PANTHER" id="PTHR42760">
    <property type="entry name" value="SHORT-CHAIN DEHYDROGENASES/REDUCTASES FAMILY MEMBER"/>
    <property type="match status" value="1"/>
</dbReference>
<dbReference type="Proteomes" id="UP000033961">
    <property type="component" value="Chromosome I"/>
</dbReference>
<dbReference type="PANTHER" id="PTHR42760:SF40">
    <property type="entry name" value="3-OXOACYL-[ACYL-CARRIER-PROTEIN] REDUCTASE, CHLOROPLASTIC"/>
    <property type="match status" value="1"/>
</dbReference>
<dbReference type="EMBL" id="CP027843">
    <property type="protein sequence ID" value="AVQ13684.1"/>
    <property type="molecule type" value="Genomic_DNA"/>
</dbReference>
<evidence type="ECO:0000313" key="3">
    <source>
        <dbReference type="Proteomes" id="UP000033961"/>
    </source>
</evidence>
<comment type="similarity">
    <text evidence="1">Belongs to the short-chain dehydrogenases/reductases (SDR) family.</text>
</comment>
<dbReference type="AlphaFoldDB" id="A0A2P1QXP9"/>
<organism evidence="2 3">
    <name type="scientific">Leptospira santarosai</name>
    <dbReference type="NCBI Taxonomy" id="28183"/>
    <lineage>
        <taxon>Bacteria</taxon>
        <taxon>Pseudomonadati</taxon>
        <taxon>Spirochaetota</taxon>
        <taxon>Spirochaetia</taxon>
        <taxon>Leptospirales</taxon>
        <taxon>Leptospiraceae</taxon>
        <taxon>Leptospira</taxon>
    </lineage>
</organism>
<accession>A0A2P1QXP9</accession>
<dbReference type="Gene3D" id="3.40.50.720">
    <property type="entry name" value="NAD(P)-binding Rossmann-like Domain"/>
    <property type="match status" value="1"/>
</dbReference>
<protein>
    <submittedName>
        <fullName evidence="2">Short-chain dehydrogenase</fullName>
    </submittedName>
</protein>
<evidence type="ECO:0000313" key="2">
    <source>
        <dbReference type="EMBL" id="AVQ13684.1"/>
    </source>
</evidence>